<dbReference type="Proteomes" id="UP000184076">
    <property type="component" value="Unassembled WGS sequence"/>
</dbReference>
<keyword evidence="2" id="KW-1185">Reference proteome</keyword>
<dbReference type="EMBL" id="FQVB01000013">
    <property type="protein sequence ID" value="SHF22781.1"/>
    <property type="molecule type" value="Genomic_DNA"/>
</dbReference>
<dbReference type="RefSeq" id="WP_073038440.1">
    <property type="nucleotide sequence ID" value="NZ_FQVB01000013.1"/>
</dbReference>
<evidence type="ECO:0000313" key="1">
    <source>
        <dbReference type="EMBL" id="SHF22781.1"/>
    </source>
</evidence>
<accession>A0A1M4ZXN7</accession>
<evidence type="ECO:0000313" key="2">
    <source>
        <dbReference type="Proteomes" id="UP000184076"/>
    </source>
</evidence>
<protein>
    <recommendedName>
        <fullName evidence="3">Methyltransferase domain-containing protein</fullName>
    </recommendedName>
</protein>
<evidence type="ECO:0008006" key="3">
    <source>
        <dbReference type="Google" id="ProtNLM"/>
    </source>
</evidence>
<dbReference type="AlphaFoldDB" id="A0A1M4ZXN7"/>
<name>A0A1M4ZXN7_9BACT</name>
<sequence length="191" mass="22070">MEDAVRFLGENGPRSLVSLGCGRRINRIDNHLRIWCALELDYYVGIDKADWIAADWDGFFVDPAQARAALKERALSPDTFLQRMRLFPGTRVESLWGVPCRAVVCQRVLPFHHWEELVASMAPEWILQEDLHGCERQDFRPWGYRRAKEEAVRWGLKPFRPWKILPGERNYILWKSSAVPGGRGRRGVSGP</sequence>
<organism evidence="1 2">
    <name type="scientific">Desulfacinum infernum DSM 9756</name>
    <dbReference type="NCBI Taxonomy" id="1121391"/>
    <lineage>
        <taxon>Bacteria</taxon>
        <taxon>Pseudomonadati</taxon>
        <taxon>Thermodesulfobacteriota</taxon>
        <taxon>Syntrophobacteria</taxon>
        <taxon>Syntrophobacterales</taxon>
        <taxon>Syntrophobacteraceae</taxon>
        <taxon>Desulfacinum</taxon>
    </lineage>
</organism>
<reference evidence="2" key="1">
    <citation type="submission" date="2016-11" db="EMBL/GenBank/DDBJ databases">
        <authorList>
            <person name="Varghese N."/>
            <person name="Submissions S."/>
        </authorList>
    </citation>
    <scope>NUCLEOTIDE SEQUENCE [LARGE SCALE GENOMIC DNA]</scope>
    <source>
        <strain evidence="2">DSM 9756</strain>
    </source>
</reference>
<proteinExistence type="predicted"/>
<gene>
    <name evidence="1" type="ORF">SAMN02745206_01568</name>
</gene>